<organism evidence="5 6">
    <name type="scientific">Paraglaciecola psychrophila 170</name>
    <dbReference type="NCBI Taxonomy" id="1129794"/>
    <lineage>
        <taxon>Bacteria</taxon>
        <taxon>Pseudomonadati</taxon>
        <taxon>Pseudomonadota</taxon>
        <taxon>Gammaproteobacteria</taxon>
        <taxon>Alteromonadales</taxon>
        <taxon>Alteromonadaceae</taxon>
        <taxon>Paraglaciecola</taxon>
    </lineage>
</organism>
<dbReference type="SUPFAM" id="SSF46894">
    <property type="entry name" value="C-terminal effector domain of the bipartite response regulators"/>
    <property type="match status" value="1"/>
</dbReference>
<dbReference type="GO" id="GO:0000160">
    <property type="term" value="P:phosphorelay signal transduction system"/>
    <property type="evidence" value="ECO:0007669"/>
    <property type="project" value="InterPro"/>
</dbReference>
<dbReference type="InterPro" id="IPR001867">
    <property type="entry name" value="OmpR/PhoB-type_DNA-bd"/>
</dbReference>
<dbReference type="GO" id="GO:0003677">
    <property type="term" value="F:DNA binding"/>
    <property type="evidence" value="ECO:0007669"/>
    <property type="project" value="UniProtKB-UniRule"/>
</dbReference>
<dbReference type="Proteomes" id="UP000011864">
    <property type="component" value="Chromosome"/>
</dbReference>
<name>K7A038_9ALTE</name>
<sequence>MELLCAASPEAIGKQELIETLWPESVVSEHSLARLISYVRHILGDDGDAQQVIKTYRGIGFCVPEVRPLYNQIDRLHPIRNRWLPFITKKFVVSLIGVVLIIGLITGYQYYQQQRLSKAIIRISLHQDNTYTAFTAQVKRRNELVEMVEQRLGIKRQQQYEKFFALYAKQFTQQEAFVCEQIRAITAAGLLNNNQAIVDEITATPGIVNVIPQSKQLQQHLTFWLNKYNSIFIKRRDMCLLYVGVEDGVPYPSGVDQEVKKWLLDR</sequence>
<evidence type="ECO:0000256" key="1">
    <source>
        <dbReference type="ARBA" id="ARBA00023125"/>
    </source>
</evidence>
<evidence type="ECO:0000313" key="6">
    <source>
        <dbReference type="Proteomes" id="UP000011864"/>
    </source>
</evidence>
<dbReference type="GO" id="GO:0006355">
    <property type="term" value="P:regulation of DNA-templated transcription"/>
    <property type="evidence" value="ECO:0007669"/>
    <property type="project" value="InterPro"/>
</dbReference>
<dbReference type="PATRIC" id="fig|1129794.4.peg.3954"/>
<keyword evidence="3" id="KW-0812">Transmembrane</keyword>
<keyword evidence="1 2" id="KW-0238">DNA-binding</keyword>
<dbReference type="Pfam" id="PF00486">
    <property type="entry name" value="Trans_reg_C"/>
    <property type="match status" value="1"/>
</dbReference>
<reference evidence="5 6" key="1">
    <citation type="journal article" date="2013" name="Genome Announc.">
        <title>Complete Genome Sequence of Glaciecola psychrophila Strain 170T.</title>
        <authorList>
            <person name="Yin J."/>
            <person name="Chen J."/>
            <person name="Liu G."/>
            <person name="Yu Y."/>
            <person name="Song L."/>
            <person name="Wang X."/>
            <person name="Qu X."/>
        </authorList>
    </citation>
    <scope>NUCLEOTIDE SEQUENCE [LARGE SCALE GENOMIC DNA]</scope>
    <source>
        <strain evidence="5 6">170</strain>
    </source>
</reference>
<dbReference type="EMBL" id="CP003837">
    <property type="protein sequence ID" value="AGH46075.1"/>
    <property type="molecule type" value="Genomic_DNA"/>
</dbReference>
<protein>
    <recommendedName>
        <fullName evidence="4">OmpR/PhoB-type domain-containing protein</fullName>
    </recommendedName>
</protein>
<evidence type="ECO:0000259" key="4">
    <source>
        <dbReference type="PROSITE" id="PS51755"/>
    </source>
</evidence>
<dbReference type="eggNOG" id="COG3710">
    <property type="taxonomic scope" value="Bacteria"/>
</dbReference>
<evidence type="ECO:0000256" key="2">
    <source>
        <dbReference type="PROSITE-ProRule" id="PRU01091"/>
    </source>
</evidence>
<accession>K7A038</accession>
<proteinExistence type="predicted"/>
<keyword evidence="6" id="KW-1185">Reference proteome</keyword>
<evidence type="ECO:0000256" key="3">
    <source>
        <dbReference type="SAM" id="Phobius"/>
    </source>
</evidence>
<dbReference type="AlphaFoldDB" id="K7A038"/>
<keyword evidence="3" id="KW-0472">Membrane</keyword>
<feature type="DNA-binding region" description="OmpR/PhoB-type" evidence="2">
    <location>
        <begin position="1"/>
        <end position="65"/>
    </location>
</feature>
<dbReference type="Gene3D" id="1.10.10.10">
    <property type="entry name" value="Winged helix-like DNA-binding domain superfamily/Winged helix DNA-binding domain"/>
    <property type="match status" value="1"/>
</dbReference>
<dbReference type="HOGENOM" id="CLU_946273_0_0_6"/>
<dbReference type="InterPro" id="IPR016032">
    <property type="entry name" value="Sig_transdc_resp-reg_C-effctor"/>
</dbReference>
<gene>
    <name evidence="5" type="ORF">C427_3970</name>
</gene>
<feature type="transmembrane region" description="Helical" evidence="3">
    <location>
        <begin position="91"/>
        <end position="111"/>
    </location>
</feature>
<dbReference type="PROSITE" id="PS51755">
    <property type="entry name" value="OMPR_PHOB"/>
    <property type="match status" value="1"/>
</dbReference>
<evidence type="ECO:0000313" key="5">
    <source>
        <dbReference type="EMBL" id="AGH46075.1"/>
    </source>
</evidence>
<dbReference type="InterPro" id="IPR036388">
    <property type="entry name" value="WH-like_DNA-bd_sf"/>
</dbReference>
<dbReference type="KEGG" id="gps:C427_3970"/>
<feature type="domain" description="OmpR/PhoB-type" evidence="4">
    <location>
        <begin position="1"/>
        <end position="65"/>
    </location>
</feature>
<keyword evidence="3" id="KW-1133">Transmembrane helix</keyword>